<gene>
    <name evidence="1" type="ORF">SCHCODRAFT_85240</name>
</gene>
<protein>
    <submittedName>
        <fullName evidence="1">Expressed protein</fullName>
    </submittedName>
</protein>
<dbReference type="RefSeq" id="XP_003031877.1">
    <property type="nucleotide sequence ID" value="XM_003031831.1"/>
</dbReference>
<dbReference type="KEGG" id="scm:SCHCO_02502992"/>
<organism evidence="2">
    <name type="scientific">Schizophyllum commune (strain H4-8 / FGSC 9210)</name>
    <name type="common">Split gill fungus</name>
    <dbReference type="NCBI Taxonomy" id="578458"/>
    <lineage>
        <taxon>Eukaryota</taxon>
        <taxon>Fungi</taxon>
        <taxon>Dikarya</taxon>
        <taxon>Basidiomycota</taxon>
        <taxon>Agaricomycotina</taxon>
        <taxon>Agaricomycetes</taxon>
        <taxon>Agaricomycetidae</taxon>
        <taxon>Agaricales</taxon>
        <taxon>Schizophyllaceae</taxon>
        <taxon>Schizophyllum</taxon>
    </lineage>
</organism>
<accession>D8Q5I8</accession>
<dbReference type="Proteomes" id="UP000007431">
    <property type="component" value="Unassembled WGS sequence"/>
</dbReference>
<dbReference type="VEuPathDB" id="FungiDB:SCHCODRAFT_02502992"/>
<evidence type="ECO:0000313" key="1">
    <source>
        <dbReference type="EMBL" id="EFI96974.1"/>
    </source>
</evidence>
<name>D8Q5I8_SCHCM</name>
<dbReference type="EMBL" id="GL377306">
    <property type="protein sequence ID" value="EFI96974.1"/>
    <property type="molecule type" value="Genomic_DNA"/>
</dbReference>
<evidence type="ECO:0000313" key="2">
    <source>
        <dbReference type="Proteomes" id="UP000007431"/>
    </source>
</evidence>
<sequence length="111" mass="12039">MGEEGGSGEVDERVGRWRRVWGGGGGRWAGAEDWARTACPSLASRTLERIPITTTSAVVRDRQFSQQRPAVIAVQSCGRCGAMPLLFRPLRSCPAVVRVGRVRCAFIGRAP</sequence>
<proteinExistence type="predicted"/>
<reference evidence="1 2" key="1">
    <citation type="journal article" date="2010" name="Nat. Biotechnol.">
        <title>Genome sequence of the model mushroom Schizophyllum commune.</title>
        <authorList>
            <person name="Ohm R.A."/>
            <person name="de Jong J.F."/>
            <person name="Lugones L.G."/>
            <person name="Aerts A."/>
            <person name="Kothe E."/>
            <person name="Stajich J.E."/>
            <person name="de Vries R.P."/>
            <person name="Record E."/>
            <person name="Levasseur A."/>
            <person name="Baker S.E."/>
            <person name="Bartholomew K.A."/>
            <person name="Coutinho P.M."/>
            <person name="Erdmann S."/>
            <person name="Fowler T.J."/>
            <person name="Gathman A.C."/>
            <person name="Lombard V."/>
            <person name="Henrissat B."/>
            <person name="Knabe N."/>
            <person name="Kuees U."/>
            <person name="Lilly W.W."/>
            <person name="Lindquist E."/>
            <person name="Lucas S."/>
            <person name="Magnuson J.K."/>
            <person name="Piumi F."/>
            <person name="Raudaskoski M."/>
            <person name="Salamov A."/>
            <person name="Schmutz J."/>
            <person name="Schwarze F.W.M.R."/>
            <person name="vanKuyk P.A."/>
            <person name="Horton J.S."/>
            <person name="Grigoriev I.V."/>
            <person name="Woesten H.A.B."/>
        </authorList>
    </citation>
    <scope>NUCLEOTIDE SEQUENCE [LARGE SCALE GENOMIC DNA]</scope>
    <source>
        <strain evidence="2">H4-8 / FGSC 9210</strain>
    </source>
</reference>
<dbReference type="InParanoid" id="D8Q5I8"/>
<dbReference type="GeneID" id="9589959"/>
<keyword evidence="2" id="KW-1185">Reference proteome</keyword>
<dbReference type="AlphaFoldDB" id="D8Q5I8"/>
<dbReference type="HOGENOM" id="CLU_2159862_0_0_1"/>